<dbReference type="AlphaFoldDB" id="A0A2N6K745"/>
<reference evidence="5 6" key="1">
    <citation type="submission" date="2017-08" db="EMBL/GenBank/DDBJ databases">
        <title>Genomes of Fischerella (Mastigocladus) sp. strains.</title>
        <authorList>
            <person name="Miller S.R."/>
        </authorList>
    </citation>
    <scope>NUCLEOTIDE SEQUENCE [LARGE SCALE GENOMIC DNA]</scope>
    <source>
        <strain evidence="5 6">CCMEE 5323</strain>
    </source>
</reference>
<comment type="caution">
    <text evidence="5">The sequence shown here is derived from an EMBL/GenBank/DDBJ whole genome shotgun (WGS) entry which is preliminary data.</text>
</comment>
<evidence type="ECO:0000256" key="4">
    <source>
        <dbReference type="ARBA" id="ARBA00023239"/>
    </source>
</evidence>
<evidence type="ECO:0008006" key="7">
    <source>
        <dbReference type="Google" id="ProtNLM"/>
    </source>
</evidence>
<dbReference type="Proteomes" id="UP000235036">
    <property type="component" value="Unassembled WGS sequence"/>
</dbReference>
<accession>A0A2N6K745</accession>
<dbReference type="GO" id="GO:0030089">
    <property type="term" value="C:phycobilisome"/>
    <property type="evidence" value="ECO:0007669"/>
    <property type="project" value="UniProtKB-KW"/>
</dbReference>
<keyword evidence="6" id="KW-1185">Reference proteome</keyword>
<comment type="similarity">
    <text evidence="1">Belongs to the CpcE/RpcE/PecE family.</text>
</comment>
<evidence type="ECO:0000256" key="1">
    <source>
        <dbReference type="ARBA" id="ARBA00009299"/>
    </source>
</evidence>
<gene>
    <name evidence="5" type="ORF">CEN44_04550</name>
</gene>
<evidence type="ECO:0000256" key="3">
    <source>
        <dbReference type="ARBA" id="ARBA00022738"/>
    </source>
</evidence>
<dbReference type="Gene3D" id="1.25.10.10">
    <property type="entry name" value="Leucine-rich Repeat Variant"/>
    <property type="match status" value="1"/>
</dbReference>
<dbReference type="RefSeq" id="WP_102204909.1">
    <property type="nucleotide sequence ID" value="NZ_CAWNVR010000068.1"/>
</dbReference>
<evidence type="ECO:0000313" key="5">
    <source>
        <dbReference type="EMBL" id="PLZ92967.1"/>
    </source>
</evidence>
<organism evidence="5 6">
    <name type="scientific">Fischerella muscicola CCMEE 5323</name>
    <dbReference type="NCBI Taxonomy" id="2019572"/>
    <lineage>
        <taxon>Bacteria</taxon>
        <taxon>Bacillati</taxon>
        <taxon>Cyanobacteriota</taxon>
        <taxon>Cyanophyceae</taxon>
        <taxon>Nostocales</taxon>
        <taxon>Hapalosiphonaceae</taxon>
        <taxon>Fischerella</taxon>
    </lineage>
</organism>
<sequence length="319" mass="35127">MAKSHKKEEIFSILSQIPENPTTEEAIAILRQVLNSKYSVAIARAAKIAGKFAIVELIPDLVAAFARMMVNPTVTDGGCLAKKEIAQTLYYLEYSDESLFLEGIRHVQMEPVWGGKEDTAAHLRGICALGLVRMNYADVMNELADLLADPKPEARVAAAKAIAYSNNSQGVPLLRLKVRLADPAPQVLCECFTALLQLAPQQSLPLVASFLFAPEEQVCELAALALGESRLDAAFATLKSWWEQTKNAELSRTGLLAIAMLRNEPAFEFLISLIAEGKHVDAQNAIAALSIYQNDLELWKRVRQGVEQRGDIRLLQEIE</sequence>
<name>A0A2N6K745_FISMU</name>
<proteinExistence type="inferred from homology"/>
<keyword evidence="2" id="KW-0042">Antenna complex</keyword>
<dbReference type="InterPro" id="IPR016024">
    <property type="entry name" value="ARM-type_fold"/>
</dbReference>
<evidence type="ECO:0000313" key="6">
    <source>
        <dbReference type="Proteomes" id="UP000235036"/>
    </source>
</evidence>
<dbReference type="GO" id="GO:0016829">
    <property type="term" value="F:lyase activity"/>
    <property type="evidence" value="ECO:0007669"/>
    <property type="project" value="UniProtKB-KW"/>
</dbReference>
<keyword evidence="4" id="KW-0456">Lyase</keyword>
<evidence type="ECO:0000256" key="2">
    <source>
        <dbReference type="ARBA" id="ARBA00022549"/>
    </source>
</evidence>
<keyword evidence="3" id="KW-0605">Phycobilisome</keyword>
<protein>
    <recommendedName>
        <fullName evidence="7">HEAT repeat domain-containing protein</fullName>
    </recommendedName>
</protein>
<dbReference type="InterPro" id="IPR011989">
    <property type="entry name" value="ARM-like"/>
</dbReference>
<dbReference type="EMBL" id="NRQW01000091">
    <property type="protein sequence ID" value="PLZ92967.1"/>
    <property type="molecule type" value="Genomic_DNA"/>
</dbReference>
<dbReference type="SUPFAM" id="SSF48371">
    <property type="entry name" value="ARM repeat"/>
    <property type="match status" value="1"/>
</dbReference>